<dbReference type="OrthoDB" id="19143at2"/>
<evidence type="ECO:0000256" key="2">
    <source>
        <dbReference type="SAM" id="MobiDB-lite"/>
    </source>
</evidence>
<feature type="region of interest" description="Disordered" evidence="2">
    <location>
        <begin position="1"/>
        <end position="32"/>
    </location>
</feature>
<reference evidence="4" key="1">
    <citation type="submission" date="2017-11" db="EMBL/GenBank/DDBJ databases">
        <authorList>
            <person name="Seth-Smith MB H."/>
        </authorList>
    </citation>
    <scope>NUCLEOTIDE SEQUENCE [LARGE SCALE GENOMIC DNA]</scope>
</reference>
<sequence length="554" mass="64239">MDTSDNSFHSLEAKQGSIVVSSEESKSKRDDISDAAMTNESFTIFTQELSRFSLIEDQVAFSLEKMEQALRNNQGANLKLFWAIRKHCLPLFHQVENVGKRAEFWRRYIDLTKEGRHIKSLQDEEGTFVVGQIELAISCLEQDITSFLDGTNPLTVQEEQSVFLETQTLEKRKTFYKDLHASLVWLSSFSARIIDLRKELMNVGMRMRLKSKFFQRLSSLGNQVFPKRKELIEKVSEAFSEDVESFVSKYFSRADKDTLKRSVFFLRKEIKNLQQAAKCLAVSSTVFSDTRLKLSKCWDQLKGLEKEIRQEQSRLRVTSAENSKDVREQLTSIAQMLEEGSDLFKVRKDLDAAAKRIRALDLVHDDVVALKAELQILFEKLRERQEAAEQVYQEQLARDKQIRQEAIKELSDKIHVFSEKCISGDIHPEARSDWQELKESLTKAVFLSASERIALDNRLNLTLQHIAAFFEEQLLSSPDSREKLTNMRQVLFQRQERRKELKDKLEQDKKLLGSSGLDFDRAMQYSALVEEDKRALEELDQGILDLKRQIQQLT</sequence>
<keyword evidence="1" id="KW-0175">Coiled coil</keyword>
<dbReference type="KEGG" id="chla:C834K_0876"/>
<evidence type="ECO:0000313" key="4">
    <source>
        <dbReference type="Proteomes" id="UP000258476"/>
    </source>
</evidence>
<evidence type="ECO:0008006" key="5">
    <source>
        <dbReference type="Google" id="ProtNLM"/>
    </source>
</evidence>
<name>A0A3B0QI91_9CHLA</name>
<dbReference type="AlphaFoldDB" id="A0A3B0QI91"/>
<feature type="compositionally biased region" description="Basic and acidic residues" evidence="2">
    <location>
        <begin position="23"/>
        <end position="32"/>
    </location>
</feature>
<feature type="coiled-coil region" evidence="1">
    <location>
        <begin position="371"/>
        <end position="398"/>
    </location>
</feature>
<organism evidence="3 4">
    <name type="scientific">Chlamydia poikilotherma</name>
    <dbReference type="NCBI Taxonomy" id="1967783"/>
    <lineage>
        <taxon>Bacteria</taxon>
        <taxon>Pseudomonadati</taxon>
        <taxon>Chlamydiota</taxon>
        <taxon>Chlamydiia</taxon>
        <taxon>Chlamydiales</taxon>
        <taxon>Chlamydiaceae</taxon>
        <taxon>Chlamydia/Chlamydophila group</taxon>
        <taxon>Chlamydia</taxon>
    </lineage>
</organism>
<keyword evidence="4" id="KW-1185">Reference proteome</keyword>
<dbReference type="RefSeq" id="WP_117274597.1">
    <property type="nucleotide sequence ID" value="NZ_LS992154.1"/>
</dbReference>
<accession>A0A3B0QI91</accession>
<evidence type="ECO:0000256" key="1">
    <source>
        <dbReference type="SAM" id="Coils"/>
    </source>
</evidence>
<dbReference type="EMBL" id="LS992154">
    <property type="protein sequence ID" value="SYX09314.1"/>
    <property type="molecule type" value="Genomic_DNA"/>
</dbReference>
<evidence type="ECO:0000313" key="3">
    <source>
        <dbReference type="EMBL" id="SYX09314.1"/>
    </source>
</evidence>
<gene>
    <name evidence="3" type="ORF">C834K_0876</name>
</gene>
<proteinExistence type="predicted"/>
<protein>
    <recommendedName>
        <fullName evidence="5">Myosin heavy chain</fullName>
    </recommendedName>
</protein>
<dbReference type="Proteomes" id="UP000258476">
    <property type="component" value="Chromosome"/>
</dbReference>